<organism evidence="3 4">
    <name type="scientific">Actinomadura litoris</name>
    <dbReference type="NCBI Taxonomy" id="2678616"/>
    <lineage>
        <taxon>Bacteria</taxon>
        <taxon>Bacillati</taxon>
        <taxon>Actinomycetota</taxon>
        <taxon>Actinomycetes</taxon>
        <taxon>Streptosporangiales</taxon>
        <taxon>Thermomonosporaceae</taxon>
        <taxon>Actinomadura</taxon>
    </lineage>
</organism>
<comment type="caution">
    <text evidence="3">The sequence shown here is derived from an EMBL/GenBank/DDBJ whole genome shotgun (WGS) entry which is preliminary data.</text>
</comment>
<evidence type="ECO:0000256" key="2">
    <source>
        <dbReference type="SAM" id="SignalP"/>
    </source>
</evidence>
<evidence type="ECO:0008006" key="5">
    <source>
        <dbReference type="Google" id="ProtNLM"/>
    </source>
</evidence>
<feature type="compositionally biased region" description="Low complexity" evidence="1">
    <location>
        <begin position="79"/>
        <end position="92"/>
    </location>
</feature>
<protein>
    <recommendedName>
        <fullName evidence="5">Secreted protein</fullName>
    </recommendedName>
</protein>
<name>A0A7K1L7U8_9ACTN</name>
<keyword evidence="4" id="KW-1185">Reference proteome</keyword>
<feature type="chain" id="PRO_5029495269" description="Secreted protein" evidence="2">
    <location>
        <begin position="26"/>
        <end position="108"/>
    </location>
</feature>
<sequence>MLVRVFVTVAAACVIGIGTAGTASAEPAPVMRDLNVNLYNVHNSGEDAGNDSLLEVDRSLNLAKGNGSPGSDIINEVAGSSSGMSPGSSSGPFDGTFTHVAPEESQDE</sequence>
<dbReference type="RefSeq" id="WP_156219654.1">
    <property type="nucleotide sequence ID" value="NZ_WOFH01000011.1"/>
</dbReference>
<keyword evidence="2" id="KW-0732">Signal</keyword>
<evidence type="ECO:0000313" key="3">
    <source>
        <dbReference type="EMBL" id="MUN40524.1"/>
    </source>
</evidence>
<accession>A0A7K1L7U8</accession>
<gene>
    <name evidence="3" type="ORF">GNZ18_28560</name>
</gene>
<dbReference type="AlphaFoldDB" id="A0A7K1L7U8"/>
<feature type="signal peptide" evidence="2">
    <location>
        <begin position="1"/>
        <end position="25"/>
    </location>
</feature>
<feature type="region of interest" description="Disordered" evidence="1">
    <location>
        <begin position="66"/>
        <end position="108"/>
    </location>
</feature>
<evidence type="ECO:0000256" key="1">
    <source>
        <dbReference type="SAM" id="MobiDB-lite"/>
    </source>
</evidence>
<dbReference type="EMBL" id="WOFH01000011">
    <property type="protein sequence ID" value="MUN40524.1"/>
    <property type="molecule type" value="Genomic_DNA"/>
</dbReference>
<reference evidence="3 4" key="1">
    <citation type="submission" date="2019-11" db="EMBL/GenBank/DDBJ databases">
        <authorList>
            <person name="Cao P."/>
        </authorList>
    </citation>
    <scope>NUCLEOTIDE SEQUENCE [LARGE SCALE GENOMIC DNA]</scope>
    <source>
        <strain evidence="3 4">NEAU-AAG5</strain>
    </source>
</reference>
<proteinExistence type="predicted"/>
<dbReference type="Proteomes" id="UP000432015">
    <property type="component" value="Unassembled WGS sequence"/>
</dbReference>
<evidence type="ECO:0000313" key="4">
    <source>
        <dbReference type="Proteomes" id="UP000432015"/>
    </source>
</evidence>